<dbReference type="GO" id="GO:0005524">
    <property type="term" value="F:ATP binding"/>
    <property type="evidence" value="ECO:0007669"/>
    <property type="project" value="UniProtKB-KW"/>
</dbReference>
<accession>A0A7W7QTX7</accession>
<reference evidence="8 9" key="1">
    <citation type="submission" date="2020-08" db="EMBL/GenBank/DDBJ databases">
        <title>Genomic Encyclopedia of Type Strains, Phase III (KMG-III): the genomes of soil and plant-associated and newly described type strains.</title>
        <authorList>
            <person name="Whitman W."/>
        </authorList>
    </citation>
    <scope>NUCLEOTIDE SEQUENCE [LARGE SCALE GENOMIC DNA]</scope>
    <source>
        <strain evidence="8 9">CECT 8840</strain>
    </source>
</reference>
<gene>
    <name evidence="8" type="ORF">FHS44_006308</name>
</gene>
<evidence type="ECO:0000256" key="2">
    <source>
        <dbReference type="ARBA" id="ARBA00022527"/>
    </source>
</evidence>
<feature type="domain" description="Protein kinase" evidence="7">
    <location>
        <begin position="11"/>
        <end position="278"/>
    </location>
</feature>
<dbReference type="PANTHER" id="PTHR43289">
    <property type="entry name" value="MITOGEN-ACTIVATED PROTEIN KINASE KINASE KINASE 20-RELATED"/>
    <property type="match status" value="1"/>
</dbReference>
<evidence type="ECO:0000256" key="5">
    <source>
        <dbReference type="ARBA" id="ARBA00022777"/>
    </source>
</evidence>
<evidence type="ECO:0000256" key="1">
    <source>
        <dbReference type="ARBA" id="ARBA00012513"/>
    </source>
</evidence>
<dbReference type="PROSITE" id="PS00108">
    <property type="entry name" value="PROTEIN_KINASE_ST"/>
    <property type="match status" value="1"/>
</dbReference>
<evidence type="ECO:0000256" key="6">
    <source>
        <dbReference type="ARBA" id="ARBA00022840"/>
    </source>
</evidence>
<dbReference type="InterPro" id="IPR011990">
    <property type="entry name" value="TPR-like_helical_dom_sf"/>
</dbReference>
<keyword evidence="2" id="KW-0723">Serine/threonine-protein kinase</keyword>
<dbReference type="EC" id="2.7.11.1" evidence="1"/>
<keyword evidence="6" id="KW-0067">ATP-binding</keyword>
<keyword evidence="5" id="KW-0418">Kinase</keyword>
<evidence type="ECO:0000259" key="7">
    <source>
        <dbReference type="PROSITE" id="PS50011"/>
    </source>
</evidence>
<evidence type="ECO:0000256" key="4">
    <source>
        <dbReference type="ARBA" id="ARBA00022741"/>
    </source>
</evidence>
<dbReference type="PROSITE" id="PS50011">
    <property type="entry name" value="PROTEIN_KINASE_DOM"/>
    <property type="match status" value="1"/>
</dbReference>
<organism evidence="8 9">
    <name type="scientific">Streptosporangium saharense</name>
    <dbReference type="NCBI Taxonomy" id="1706840"/>
    <lineage>
        <taxon>Bacteria</taxon>
        <taxon>Bacillati</taxon>
        <taxon>Actinomycetota</taxon>
        <taxon>Actinomycetes</taxon>
        <taxon>Streptosporangiales</taxon>
        <taxon>Streptosporangiaceae</taxon>
        <taxon>Streptosporangium</taxon>
    </lineage>
</organism>
<dbReference type="Gene3D" id="1.25.40.10">
    <property type="entry name" value="Tetratricopeptide repeat domain"/>
    <property type="match status" value="1"/>
</dbReference>
<dbReference type="GO" id="GO:0004674">
    <property type="term" value="F:protein serine/threonine kinase activity"/>
    <property type="evidence" value="ECO:0007669"/>
    <property type="project" value="UniProtKB-KW"/>
</dbReference>
<dbReference type="Proteomes" id="UP000552644">
    <property type="component" value="Unassembled WGS sequence"/>
</dbReference>
<dbReference type="AlphaFoldDB" id="A0A7W7QTX7"/>
<dbReference type="CDD" id="cd14014">
    <property type="entry name" value="STKc_PknB_like"/>
    <property type="match status" value="1"/>
</dbReference>
<keyword evidence="9" id="KW-1185">Reference proteome</keyword>
<dbReference type="SUPFAM" id="SSF48452">
    <property type="entry name" value="TPR-like"/>
    <property type="match status" value="1"/>
</dbReference>
<evidence type="ECO:0000313" key="8">
    <source>
        <dbReference type="EMBL" id="MBB4919166.1"/>
    </source>
</evidence>
<dbReference type="Gene3D" id="1.10.510.10">
    <property type="entry name" value="Transferase(Phosphotransferase) domain 1"/>
    <property type="match status" value="1"/>
</dbReference>
<dbReference type="EMBL" id="JACHJP010000009">
    <property type="protein sequence ID" value="MBB4919166.1"/>
    <property type="molecule type" value="Genomic_DNA"/>
</dbReference>
<dbReference type="SMART" id="SM00220">
    <property type="entry name" value="S_TKc"/>
    <property type="match status" value="1"/>
</dbReference>
<dbReference type="PANTHER" id="PTHR43289:SF6">
    <property type="entry name" value="SERINE_THREONINE-PROTEIN KINASE NEKL-3"/>
    <property type="match status" value="1"/>
</dbReference>
<dbReference type="SUPFAM" id="SSF56112">
    <property type="entry name" value="Protein kinase-like (PK-like)"/>
    <property type="match status" value="1"/>
</dbReference>
<dbReference type="InterPro" id="IPR011009">
    <property type="entry name" value="Kinase-like_dom_sf"/>
</dbReference>
<dbReference type="Gene3D" id="3.30.200.20">
    <property type="entry name" value="Phosphorylase Kinase, domain 1"/>
    <property type="match status" value="1"/>
</dbReference>
<protein>
    <recommendedName>
        <fullName evidence="1">non-specific serine/threonine protein kinase</fullName>
        <ecNumber evidence="1">2.7.11.1</ecNumber>
    </recommendedName>
</protein>
<proteinExistence type="predicted"/>
<dbReference type="RefSeq" id="WP_184721145.1">
    <property type="nucleotide sequence ID" value="NZ_JACHJP010000009.1"/>
</dbReference>
<dbReference type="Pfam" id="PF00069">
    <property type="entry name" value="Pkinase"/>
    <property type="match status" value="1"/>
</dbReference>
<name>A0A7W7QTX7_9ACTN</name>
<keyword evidence="3" id="KW-0808">Transferase</keyword>
<sequence>MQRGTVVGDRYELVEERGSGGMGQVWKGFDQTLDRHVAVKFIRWAAFTTEERREAAIKRFRREARVTARLRHPGVPVVHDMGTHAGELFLVMEYVDGWTIDDLIDSHGPLPLSWAAAVTTQVCAVLTVTHAESLIHRDIKPRNLMICPDGSVKVLDFGIAAILGAPELTKITKLGEGVGTPFYMAPEMGISGKASPQSDLYAVGCVLHELLTGTRVFESEVPAAELGRHHTEPPPPLRSLRPDVPEGVEKLVLELLAKSPADRSSDAADVYARLLPFVGEPPPIPGVTVSAPSPDPARMYASVVGRIAETALAGPWPATPSRGGRVSERDVAAAKERAEELAEDGRFSQAIEVIQEVLDPAVETLGERHPLVFALRMHLANTRFAAHDYRRAAPELERVIPGLAELLTPDHETVLNCRFNAALCHAALGRHDRALGLMTVLRRDMERALGATAPLTMELRRQIGEIHIARGDIAAARRVLADLRAEYGTGHPEAQELDDLLVNLEPGV</sequence>
<keyword evidence="4" id="KW-0547">Nucleotide-binding</keyword>
<dbReference type="InterPro" id="IPR000719">
    <property type="entry name" value="Prot_kinase_dom"/>
</dbReference>
<dbReference type="InterPro" id="IPR008271">
    <property type="entry name" value="Ser/Thr_kinase_AS"/>
</dbReference>
<evidence type="ECO:0000256" key="3">
    <source>
        <dbReference type="ARBA" id="ARBA00022679"/>
    </source>
</evidence>
<comment type="caution">
    <text evidence="8">The sequence shown here is derived from an EMBL/GenBank/DDBJ whole genome shotgun (WGS) entry which is preliminary data.</text>
</comment>
<evidence type="ECO:0000313" key="9">
    <source>
        <dbReference type="Proteomes" id="UP000552644"/>
    </source>
</evidence>